<feature type="region of interest" description="Disordered" evidence="6">
    <location>
        <begin position="1"/>
        <end position="22"/>
    </location>
</feature>
<evidence type="ECO:0000256" key="1">
    <source>
        <dbReference type="ARBA" id="ARBA00022490"/>
    </source>
</evidence>
<proteinExistence type="inferred from homology"/>
<dbReference type="PIRSF" id="PIRSF016183">
    <property type="entry name" value="UCP016183"/>
    <property type="match status" value="1"/>
</dbReference>
<evidence type="ECO:0000313" key="7">
    <source>
        <dbReference type="EMBL" id="GMG86593.1"/>
    </source>
</evidence>
<dbReference type="PANTHER" id="PTHR38101">
    <property type="entry name" value="UPF0307 PROTEIN YJGA"/>
    <property type="match status" value="1"/>
</dbReference>
<dbReference type="Proteomes" id="UP001224392">
    <property type="component" value="Unassembled WGS sequence"/>
</dbReference>
<keyword evidence="4 5" id="KW-0694">RNA-binding</keyword>
<evidence type="ECO:0000256" key="6">
    <source>
        <dbReference type="SAM" id="MobiDB-lite"/>
    </source>
</evidence>
<name>A0ABQ6LX00_9GAMM</name>
<feature type="compositionally biased region" description="Acidic residues" evidence="6">
    <location>
        <begin position="1"/>
        <end position="15"/>
    </location>
</feature>
<evidence type="ECO:0000256" key="3">
    <source>
        <dbReference type="ARBA" id="ARBA00022730"/>
    </source>
</evidence>
<dbReference type="InterPro" id="IPR006839">
    <property type="entry name" value="DarP"/>
</dbReference>
<comment type="function">
    <text evidence="5">Member of a network of 50S ribosomal subunit biogenesis factors which assembles along the 30S-50S interface, preventing incorrect 23S rRNA structures from forming. Promotes peptidyl transferase center (PTC) maturation.</text>
</comment>
<keyword evidence="3 5" id="KW-0699">rRNA-binding</keyword>
<sequence>MIDFPDDYGEFDEDEPKSKTQVKKEMTALQELGAELAQLNKQQLATIPKSAQLEEALATWNRIKSREAKRRQMQFIGKLMRSEDSEEIHAALEKIKDKDRKYVRWDHSAEAWREKLLNDSNALGQFLDEYPQADRQQLRQLLRESQKEISQEKPPAAQRKLFRFIRDLLMEEES</sequence>
<evidence type="ECO:0000256" key="5">
    <source>
        <dbReference type="HAMAP-Rule" id="MF_00765"/>
    </source>
</evidence>
<dbReference type="Pfam" id="PF04751">
    <property type="entry name" value="DarP"/>
    <property type="match status" value="1"/>
</dbReference>
<keyword evidence="1 5" id="KW-0963">Cytoplasm</keyword>
<evidence type="ECO:0000313" key="8">
    <source>
        <dbReference type="Proteomes" id="UP001224392"/>
    </source>
</evidence>
<comment type="similarity">
    <text evidence="5">Belongs to the DarP family.</text>
</comment>
<comment type="subcellular location">
    <subcellularLocation>
        <location evidence="5">Cytoplasm</location>
    </subcellularLocation>
    <text evidence="5">Associates with late stage pre-50S ribosomal subunits.</text>
</comment>
<dbReference type="PANTHER" id="PTHR38101:SF1">
    <property type="entry name" value="UPF0307 PROTEIN YJGA"/>
    <property type="match status" value="1"/>
</dbReference>
<dbReference type="CDD" id="cd16331">
    <property type="entry name" value="YjgA-like"/>
    <property type="match status" value="1"/>
</dbReference>
<reference evidence="7 8" key="1">
    <citation type="submission" date="2023-04" db="EMBL/GenBank/DDBJ databases">
        <title>Marinobulbifer ophiurae gen. nov., sp. Nov., isolate from tissue of brittle star Ophioplocus japonicus.</title>
        <authorList>
            <person name="Kawano K."/>
            <person name="Sawayama S."/>
            <person name="Nakagawa S."/>
        </authorList>
    </citation>
    <scope>NUCLEOTIDE SEQUENCE [LARGE SCALE GENOMIC DNA]</scope>
    <source>
        <strain evidence="7 8">NKW57</strain>
    </source>
</reference>
<dbReference type="HAMAP" id="MF_00765">
    <property type="entry name" value="DarP"/>
    <property type="match status" value="1"/>
</dbReference>
<gene>
    <name evidence="7" type="primary">yjgA</name>
    <name evidence="5" type="synonym">darP</name>
    <name evidence="7" type="ORF">MNKW57_09140</name>
</gene>
<organism evidence="7 8">
    <name type="scientific">Biformimicrobium ophioploci</name>
    <dbReference type="NCBI Taxonomy" id="3036711"/>
    <lineage>
        <taxon>Bacteria</taxon>
        <taxon>Pseudomonadati</taxon>
        <taxon>Pseudomonadota</taxon>
        <taxon>Gammaproteobacteria</taxon>
        <taxon>Cellvibrionales</taxon>
        <taxon>Microbulbiferaceae</taxon>
        <taxon>Biformimicrobium</taxon>
    </lineage>
</organism>
<protein>
    <recommendedName>
        <fullName evidence="5">Dual-action ribosomal maturation protein DarP</fullName>
    </recommendedName>
    <alternativeName>
        <fullName evidence="5">Large ribosomal subunit assembly factor DarP</fullName>
    </alternativeName>
</protein>
<keyword evidence="2 5" id="KW-0690">Ribosome biogenesis</keyword>
<evidence type="ECO:0000256" key="4">
    <source>
        <dbReference type="ARBA" id="ARBA00022884"/>
    </source>
</evidence>
<dbReference type="InterPro" id="IPR023153">
    <property type="entry name" value="DarP_sf"/>
</dbReference>
<dbReference type="NCBIfam" id="NF003593">
    <property type="entry name" value="PRK05255.1-1"/>
    <property type="match status" value="1"/>
</dbReference>
<dbReference type="SUPFAM" id="SSF158710">
    <property type="entry name" value="PSPTO4464-like"/>
    <property type="match status" value="1"/>
</dbReference>
<accession>A0ABQ6LX00</accession>
<dbReference type="RefSeq" id="WP_285763136.1">
    <property type="nucleotide sequence ID" value="NZ_BSYJ01000002.1"/>
</dbReference>
<dbReference type="Gene3D" id="1.10.60.30">
    <property type="entry name" value="PSPTO4464-like domains"/>
    <property type="match status" value="2"/>
</dbReference>
<keyword evidence="8" id="KW-1185">Reference proteome</keyword>
<evidence type="ECO:0000256" key="2">
    <source>
        <dbReference type="ARBA" id="ARBA00022517"/>
    </source>
</evidence>
<comment type="caution">
    <text evidence="7">The sequence shown here is derived from an EMBL/GenBank/DDBJ whole genome shotgun (WGS) entry which is preliminary data.</text>
</comment>
<dbReference type="EMBL" id="BSYJ01000002">
    <property type="protein sequence ID" value="GMG86593.1"/>
    <property type="molecule type" value="Genomic_DNA"/>
</dbReference>